<keyword evidence="2" id="KW-1185">Reference proteome</keyword>
<dbReference type="RefSeq" id="WP_406794377.1">
    <property type="nucleotide sequence ID" value="NZ_JBJHZX010000053.1"/>
</dbReference>
<dbReference type="Proteomes" id="UP001623660">
    <property type="component" value="Unassembled WGS sequence"/>
</dbReference>
<proteinExistence type="predicted"/>
<protein>
    <recommendedName>
        <fullName evidence="3">Chorismate mutase domain-containing protein</fullName>
    </recommendedName>
</protein>
<organism evidence="1 2">
    <name type="scientific">Candidatus Clostridium eludens</name>
    <dbReference type="NCBI Taxonomy" id="3381663"/>
    <lineage>
        <taxon>Bacteria</taxon>
        <taxon>Bacillati</taxon>
        <taxon>Bacillota</taxon>
        <taxon>Clostridia</taxon>
        <taxon>Eubacteriales</taxon>
        <taxon>Clostridiaceae</taxon>
        <taxon>Clostridium</taxon>
    </lineage>
</organism>
<evidence type="ECO:0000313" key="2">
    <source>
        <dbReference type="Proteomes" id="UP001623660"/>
    </source>
</evidence>
<evidence type="ECO:0000313" key="1">
    <source>
        <dbReference type="EMBL" id="MFL0198269.1"/>
    </source>
</evidence>
<gene>
    <name evidence="1" type="ORF">ACJDU8_22290</name>
</gene>
<evidence type="ECO:0008006" key="3">
    <source>
        <dbReference type="Google" id="ProtNLM"/>
    </source>
</evidence>
<sequence length="199" mass="23373">MKRISFKRPTNHYDERIKQIDEKICELIKQRKEISNNNPGYPPLEYISNWAEKYDLYDELLKSIFASLWNDKIYRVLIEPKEFQGNLPVLKSLEMDNRLFSVISICQYSNSSIVNFNIDWNNTSDSLERQSRHTHFELSISEKYDCRMLSGTGGDGHFHYNFIVSPPLPNDISGIRLVFKEYTPPFMDIPIGEDVIIKL</sequence>
<reference evidence="1 2" key="1">
    <citation type="submission" date="2024-11" db="EMBL/GenBank/DDBJ databases">
        <authorList>
            <person name="Heng Y.C."/>
            <person name="Lim A.C.H."/>
            <person name="Lee J.K.Y."/>
            <person name="Kittelmann S."/>
        </authorList>
    </citation>
    <scope>NUCLEOTIDE SEQUENCE [LARGE SCALE GENOMIC DNA]</scope>
    <source>
        <strain evidence="1 2">WILCCON 0269</strain>
    </source>
</reference>
<dbReference type="EMBL" id="JBJHZX010000053">
    <property type="protein sequence ID" value="MFL0198269.1"/>
    <property type="molecule type" value="Genomic_DNA"/>
</dbReference>
<comment type="caution">
    <text evidence="1">The sequence shown here is derived from an EMBL/GenBank/DDBJ whole genome shotgun (WGS) entry which is preliminary data.</text>
</comment>
<name>A0ABW8SQQ8_9CLOT</name>
<accession>A0ABW8SQQ8</accession>